<proteinExistence type="predicted"/>
<dbReference type="HOGENOM" id="CLU_004966_2_1_1"/>
<evidence type="ECO:0000313" key="1">
    <source>
        <dbReference type="EMBL" id="KIJ12502.1"/>
    </source>
</evidence>
<evidence type="ECO:0000313" key="2">
    <source>
        <dbReference type="Proteomes" id="UP000053647"/>
    </source>
</evidence>
<reference evidence="2" key="2">
    <citation type="submission" date="2015-01" db="EMBL/GenBank/DDBJ databases">
        <title>Evolutionary Origins and Diversification of the Mycorrhizal Mutualists.</title>
        <authorList>
            <consortium name="DOE Joint Genome Institute"/>
            <consortium name="Mycorrhizal Genomics Consortium"/>
            <person name="Kohler A."/>
            <person name="Kuo A."/>
            <person name="Nagy L.G."/>
            <person name="Floudas D."/>
            <person name="Copeland A."/>
            <person name="Barry K.W."/>
            <person name="Cichocki N."/>
            <person name="Veneault-Fourrey C."/>
            <person name="LaButti K."/>
            <person name="Lindquist E.A."/>
            <person name="Lipzen A."/>
            <person name="Lundell T."/>
            <person name="Morin E."/>
            <person name="Murat C."/>
            <person name="Riley R."/>
            <person name="Ohm R."/>
            <person name="Sun H."/>
            <person name="Tunlid A."/>
            <person name="Henrissat B."/>
            <person name="Grigoriev I.V."/>
            <person name="Hibbett D.S."/>
            <person name="Martin F."/>
        </authorList>
    </citation>
    <scope>NUCLEOTIDE SEQUENCE [LARGE SCALE GENOMIC DNA]</scope>
    <source>
        <strain evidence="2">ATCC 200175</strain>
    </source>
</reference>
<dbReference type="Proteomes" id="UP000053647">
    <property type="component" value="Unassembled WGS sequence"/>
</dbReference>
<dbReference type="AlphaFoldDB" id="A0A0C9TY03"/>
<organism evidence="1 2">
    <name type="scientific">Paxillus involutus ATCC 200175</name>
    <dbReference type="NCBI Taxonomy" id="664439"/>
    <lineage>
        <taxon>Eukaryota</taxon>
        <taxon>Fungi</taxon>
        <taxon>Dikarya</taxon>
        <taxon>Basidiomycota</taxon>
        <taxon>Agaricomycotina</taxon>
        <taxon>Agaricomycetes</taxon>
        <taxon>Agaricomycetidae</taxon>
        <taxon>Boletales</taxon>
        <taxon>Paxilineae</taxon>
        <taxon>Paxillaceae</taxon>
        <taxon>Paxillus</taxon>
    </lineage>
</organism>
<keyword evidence="2" id="KW-1185">Reference proteome</keyword>
<dbReference type="EMBL" id="KN819363">
    <property type="protein sequence ID" value="KIJ12502.1"/>
    <property type="molecule type" value="Genomic_DNA"/>
</dbReference>
<dbReference type="OrthoDB" id="2501483at2759"/>
<gene>
    <name evidence="1" type="ORF">PAXINDRAFT_82820</name>
</gene>
<feature type="non-terminal residue" evidence="1">
    <location>
        <position position="153"/>
    </location>
</feature>
<protein>
    <submittedName>
        <fullName evidence="1">Uncharacterized protein</fullName>
    </submittedName>
</protein>
<name>A0A0C9TY03_PAXIN</name>
<accession>A0A0C9TY03</accession>
<sequence length="153" mass="17874">FGQWQTHNEQLIMWPCGVILARATFFGSEVVSAVNDFAKAVFPTMSSTPEYFIFDNNCRLCAHQETIKDTHFCQTGMPVDVFHFNSKHKETDLYCQQHCNPAAYPELIEDGKWWFNTSTCEQTNVWLGGYQAILCDMGMHRYNFYLRFRPIYS</sequence>
<reference evidence="1 2" key="1">
    <citation type="submission" date="2014-06" db="EMBL/GenBank/DDBJ databases">
        <authorList>
            <consortium name="DOE Joint Genome Institute"/>
            <person name="Kuo A."/>
            <person name="Kohler A."/>
            <person name="Nagy L.G."/>
            <person name="Floudas D."/>
            <person name="Copeland A."/>
            <person name="Barry K.W."/>
            <person name="Cichocki N."/>
            <person name="Veneault-Fourrey C."/>
            <person name="LaButti K."/>
            <person name="Lindquist E.A."/>
            <person name="Lipzen A."/>
            <person name="Lundell T."/>
            <person name="Morin E."/>
            <person name="Murat C."/>
            <person name="Sun H."/>
            <person name="Tunlid A."/>
            <person name="Henrissat B."/>
            <person name="Grigoriev I.V."/>
            <person name="Hibbett D.S."/>
            <person name="Martin F."/>
            <person name="Nordberg H.P."/>
            <person name="Cantor M.N."/>
            <person name="Hua S.X."/>
        </authorList>
    </citation>
    <scope>NUCLEOTIDE SEQUENCE [LARGE SCALE GENOMIC DNA]</scope>
    <source>
        <strain evidence="1 2">ATCC 200175</strain>
    </source>
</reference>